<feature type="coiled-coil region" evidence="4">
    <location>
        <begin position="1538"/>
        <end position="1567"/>
    </location>
</feature>
<dbReference type="Gene3D" id="2.130.10.10">
    <property type="entry name" value="YVTN repeat-like/Quinoprotein amine dehydrogenase"/>
    <property type="match status" value="2"/>
</dbReference>
<feature type="compositionally biased region" description="Basic and acidic residues" evidence="5">
    <location>
        <begin position="1875"/>
        <end position="1886"/>
    </location>
</feature>
<evidence type="ECO:0000313" key="7">
    <source>
        <dbReference type="EMBL" id="KAG8470401.1"/>
    </source>
</evidence>
<feature type="region of interest" description="Disordered" evidence="5">
    <location>
        <begin position="1704"/>
        <end position="1775"/>
    </location>
</feature>
<evidence type="ECO:0000256" key="5">
    <source>
        <dbReference type="SAM" id="MobiDB-lite"/>
    </source>
</evidence>
<dbReference type="SMART" id="SM00320">
    <property type="entry name" value="WD40"/>
    <property type="match status" value="5"/>
</dbReference>
<dbReference type="PROSITE" id="PS50014">
    <property type="entry name" value="BROMODOMAIN_2"/>
    <property type="match status" value="2"/>
</dbReference>
<gene>
    <name evidence="7" type="ORF">KFE25_008822</name>
</gene>
<dbReference type="EMBL" id="JAGTXO010000001">
    <property type="protein sequence ID" value="KAG8470401.1"/>
    <property type="molecule type" value="Genomic_DNA"/>
</dbReference>
<dbReference type="SMART" id="SM00297">
    <property type="entry name" value="BROMO"/>
    <property type="match status" value="1"/>
</dbReference>
<feature type="domain" description="Bromo" evidence="6">
    <location>
        <begin position="1372"/>
        <end position="1442"/>
    </location>
</feature>
<name>A0A8J5XWM4_DIALT</name>
<feature type="region of interest" description="Disordered" evidence="5">
    <location>
        <begin position="799"/>
        <end position="1033"/>
    </location>
</feature>
<dbReference type="PROSITE" id="PS50294">
    <property type="entry name" value="WD_REPEATS_REGION"/>
    <property type="match status" value="3"/>
</dbReference>
<dbReference type="Pfam" id="PF00439">
    <property type="entry name" value="Bromodomain"/>
    <property type="match status" value="1"/>
</dbReference>
<keyword evidence="3" id="KW-0853">WD repeat</keyword>
<comment type="caution">
    <text evidence="7">The sequence shown here is derived from an EMBL/GenBank/DDBJ whole genome shotgun (WGS) entry which is preliminary data.</text>
</comment>
<dbReference type="InterPro" id="IPR052060">
    <property type="entry name" value="Bromo_WD_repeat"/>
</dbReference>
<feature type="compositionally biased region" description="Low complexity" evidence="5">
    <location>
        <begin position="799"/>
        <end position="809"/>
    </location>
</feature>
<feature type="compositionally biased region" description="Basic and acidic residues" evidence="5">
    <location>
        <begin position="1735"/>
        <end position="1749"/>
    </location>
</feature>
<dbReference type="PRINTS" id="PR00503">
    <property type="entry name" value="BROMODOMAIN"/>
</dbReference>
<feature type="repeat" description="WD" evidence="3">
    <location>
        <begin position="423"/>
        <end position="454"/>
    </location>
</feature>
<dbReference type="InterPro" id="IPR015943">
    <property type="entry name" value="WD40/YVTN_repeat-like_dom_sf"/>
</dbReference>
<feature type="repeat" description="WD" evidence="3">
    <location>
        <begin position="211"/>
        <end position="252"/>
    </location>
</feature>
<dbReference type="InterPro" id="IPR036322">
    <property type="entry name" value="WD40_repeat_dom_sf"/>
</dbReference>
<dbReference type="PROSITE" id="PS50082">
    <property type="entry name" value="WD_REPEATS_2"/>
    <property type="match status" value="3"/>
</dbReference>
<feature type="compositionally biased region" description="Low complexity" evidence="5">
    <location>
        <begin position="1887"/>
        <end position="1911"/>
    </location>
</feature>
<keyword evidence="1 2" id="KW-0103">Bromodomain</keyword>
<feature type="compositionally biased region" description="Basic and acidic residues" evidence="5">
    <location>
        <begin position="968"/>
        <end position="977"/>
    </location>
</feature>
<feature type="compositionally biased region" description="Gly residues" evidence="5">
    <location>
        <begin position="852"/>
        <end position="865"/>
    </location>
</feature>
<evidence type="ECO:0000313" key="8">
    <source>
        <dbReference type="Proteomes" id="UP000751190"/>
    </source>
</evidence>
<evidence type="ECO:0000259" key="6">
    <source>
        <dbReference type="PROSITE" id="PS50014"/>
    </source>
</evidence>
<dbReference type="InterPro" id="IPR001680">
    <property type="entry name" value="WD40_rpt"/>
</dbReference>
<keyword evidence="8" id="KW-1185">Reference proteome</keyword>
<dbReference type="Gene3D" id="1.20.920.10">
    <property type="entry name" value="Bromodomain-like"/>
    <property type="match status" value="1"/>
</dbReference>
<dbReference type="GO" id="GO:0008360">
    <property type="term" value="P:regulation of cell shape"/>
    <property type="evidence" value="ECO:0007669"/>
    <property type="project" value="TreeGrafter"/>
</dbReference>
<dbReference type="SUPFAM" id="SSF50978">
    <property type="entry name" value="WD40 repeat-like"/>
    <property type="match status" value="1"/>
</dbReference>
<reference evidence="7" key="1">
    <citation type="submission" date="2021-05" db="EMBL/GenBank/DDBJ databases">
        <title>The genome of the haptophyte Pavlova lutheri (Diacronema luteri, Pavlovales) - a model for lipid biosynthesis in eukaryotic algae.</title>
        <authorList>
            <person name="Hulatt C.J."/>
            <person name="Posewitz M.C."/>
        </authorList>
    </citation>
    <scope>NUCLEOTIDE SEQUENCE</scope>
    <source>
        <strain evidence="7">NIVA-4/92</strain>
    </source>
</reference>
<feature type="compositionally biased region" description="Low complexity" evidence="5">
    <location>
        <begin position="1481"/>
        <end position="1497"/>
    </location>
</feature>
<dbReference type="InterPro" id="IPR001487">
    <property type="entry name" value="Bromodomain"/>
</dbReference>
<evidence type="ECO:0000256" key="3">
    <source>
        <dbReference type="PROSITE-ProRule" id="PRU00221"/>
    </source>
</evidence>
<organism evidence="7 8">
    <name type="scientific">Diacronema lutheri</name>
    <name type="common">Unicellular marine alga</name>
    <name type="synonym">Monochrysis lutheri</name>
    <dbReference type="NCBI Taxonomy" id="2081491"/>
    <lineage>
        <taxon>Eukaryota</taxon>
        <taxon>Haptista</taxon>
        <taxon>Haptophyta</taxon>
        <taxon>Pavlovophyceae</taxon>
        <taxon>Pavlovales</taxon>
        <taxon>Pavlovaceae</taxon>
        <taxon>Diacronema</taxon>
    </lineage>
</organism>
<feature type="compositionally biased region" description="Low complexity" evidence="5">
    <location>
        <begin position="1721"/>
        <end position="1731"/>
    </location>
</feature>
<feature type="compositionally biased region" description="Acidic residues" evidence="5">
    <location>
        <begin position="916"/>
        <end position="935"/>
    </location>
</feature>
<dbReference type="GO" id="GO:0005634">
    <property type="term" value="C:nucleus"/>
    <property type="evidence" value="ECO:0007669"/>
    <property type="project" value="TreeGrafter"/>
</dbReference>
<evidence type="ECO:0000256" key="1">
    <source>
        <dbReference type="ARBA" id="ARBA00023117"/>
    </source>
</evidence>
<dbReference type="GO" id="GO:0006357">
    <property type="term" value="P:regulation of transcription by RNA polymerase II"/>
    <property type="evidence" value="ECO:0007669"/>
    <property type="project" value="TreeGrafter"/>
</dbReference>
<feature type="compositionally biased region" description="Basic residues" evidence="5">
    <location>
        <begin position="940"/>
        <end position="953"/>
    </location>
</feature>
<dbReference type="CDD" id="cd04508">
    <property type="entry name" value="Tudor_SF"/>
    <property type="match status" value="1"/>
</dbReference>
<dbReference type="InterPro" id="IPR002999">
    <property type="entry name" value="Tudor"/>
</dbReference>
<evidence type="ECO:0000256" key="4">
    <source>
        <dbReference type="SAM" id="Coils"/>
    </source>
</evidence>
<dbReference type="InterPro" id="IPR036427">
    <property type="entry name" value="Bromodomain-like_sf"/>
</dbReference>
<evidence type="ECO:0000256" key="2">
    <source>
        <dbReference type="PROSITE-ProRule" id="PRU00035"/>
    </source>
</evidence>
<feature type="region of interest" description="Disordered" evidence="5">
    <location>
        <begin position="1875"/>
        <end position="1923"/>
    </location>
</feature>
<sequence>MAAADRGEVAFLALRFLETLAPESFDAVRREVEAQHVLPGASMGVDGQPTGSGSGDFARARAALMHVTPDTLLRHLEALMRRSFEAIPPSARVATPVWTLLGAGADSVSHTVPMSVYTGVVPAAPSSGRTLRASPADPQVNAPCALWLSSARLSPHRCLLLPRAQRAAAGSAALAPRVSVCAQLRARELSAHPVRPAASVYASRLALGATTQGHLLETYCVLFDRSGLLLFTGSDDRLIKVWCARTASLVRTLRGHEGDITDLAVRQDNVLLASASNDSSVRLWRIADGAPVRTLVRGVSPINAIHFGPRAAPYWLAVGSAGSQAYAFDTRSLDAPPARFELPAAAYAPLADAHGAPTGGASVGAAARAGARDVVSVLIDARAESLIVSATDGSVHAWPLRATGGAAAAGAQLAAPSERGIALRGHTSWVGHLALSRSSVRLLTCSRDGTARVWAWQPRWPSAKAAARGGGADDSLGVRCELVLAVHHRAADAAGAAGTRATAGGGGRAAGAGAGVAAGGAAPAAARARERSAPRAVWVDMAQWSAADCLVVTSESERVRGECVSACIRVWCAQTGNVRHTVDTAAAPTYVLEPHPHDETLIACGGYGGRLLLVETPSARVIKTFGDAQWAPLLDGRFAPQGDRFALTDLEGRLSLIVHPREAEAMADTPPEQFFGSDYAPLVRDSLFNVLDARTHLPPHDMPNGPLLDQAGRVLAPHRQLRALRLPTAAVAQVGPGAQALVVAAAANDDGGYVALAPPVRALGHAAGGGVRFDDALAPPQPAQRQLHLDQPRAATDALPRAGRPAAPHRAPPAPARGAPSPARAARRPARAVAANSDFGTDEDRSVSLRARGGGVARGWGGPGANGERADEDDGGGSSSSESYVPQPRSPVRASAGVERGQRARARRARTAGSESDTESDSGSYESDELSDLESDMPRARARRVTRGVRRARGAVAGQAIGRLRRARGTEGAERARSARRRRAVASSSESEGESEGEGDAGAGDAHAASDDERDAAPAPPSREPCDSAPSSDLNWLLRHTHRPGVYVPQEGDRVVYLREGHELHLARARALVAGRPSSPLALPPPFCTYPQMSLATPCVVVRVRHAPAHDQQLGDSPAATGGALTAPCVCHVELAVDADGCDGADSQLMLPSARALFAGARALHGQRFSVALSRTDLPDFLVLSRAFARSLVLAARAAAALDAAEPPARVRVCYTSDDGRSDEWFDAVTRCVRPGPSAWEAVQVGWLEPMVSRVSVAVSDGLGEPAPDAGDGAAARRTAALGASARGWSDLAWADGGGEEPSEAAVESAMAAEDNAAWLSPWELAFAPDADARAEADAEAQLAPLCVPTGAHAAAERAQLDAAAARVAHALELPALQPLASPPDRATDAGWWRAVCVPLDLRLIHRRLESGYYRALAPALADVEVLTRNAQLLRGYDVDGESVHAILSAALRGRDVATGRSWEQLRDALRAQPTGRPPRRSAASGAAVAAPAAPRVDAGPTGETHVRGVESDPAVAAMAACSDGAGAALSASAAPVADRTEAEAEAEAEAAENALLQAALHRLLEELSALDVNGFFQAPPRSLPGYDALISQPMDFRTVRSKLKRQNYAAISDLAADVQLVATNALRYNPPQSRAWASADGLLNAAMPVVSRAQDTFLRERLALRLRLGLGAERAPDSRGAACHPWAARGERPLLAAPLRARNVGSAPSKRPASLEPKQSARAVSASGRPARSRAREPDRVAPVDGRRTRAVAEGASHPAATRTAAPTALSPDARAPLEGRVVELSVPDGWRRGTVTRSNARTGVHTVVFDDGGSERAELVGALWRFAPRFRKGDTVSAQWGHDADELWFDAKVEVVRDDGGYDVRYEDGDVEMAKPESRVRERAPAAAAAAPASAEQRAARTARSPAASDGDGAKRRRVRR</sequence>
<proteinExistence type="predicted"/>
<dbReference type="PANTHER" id="PTHR16266:SF17">
    <property type="entry name" value="BRWD3"/>
    <property type="match status" value="1"/>
</dbReference>
<dbReference type="SUPFAM" id="SSF47370">
    <property type="entry name" value="Bromodomain"/>
    <property type="match status" value="2"/>
</dbReference>
<dbReference type="Pfam" id="PF00400">
    <property type="entry name" value="WD40"/>
    <property type="match status" value="3"/>
</dbReference>
<dbReference type="OrthoDB" id="538223at2759"/>
<dbReference type="OMA" id="TVVTSWK"/>
<feature type="domain" description="Bromo" evidence="6">
    <location>
        <begin position="1582"/>
        <end position="1637"/>
    </location>
</feature>
<dbReference type="Gene3D" id="2.30.30.140">
    <property type="match status" value="1"/>
</dbReference>
<protein>
    <recommendedName>
        <fullName evidence="6">Bromo domain-containing protein</fullName>
    </recommendedName>
</protein>
<feature type="repeat" description="WD" evidence="3">
    <location>
        <begin position="253"/>
        <end position="294"/>
    </location>
</feature>
<feature type="region of interest" description="Disordered" evidence="5">
    <location>
        <begin position="1472"/>
        <end position="1508"/>
    </location>
</feature>
<keyword evidence="4" id="KW-0175">Coiled coil</keyword>
<dbReference type="CDD" id="cd04369">
    <property type="entry name" value="Bromodomain"/>
    <property type="match status" value="1"/>
</dbReference>
<dbReference type="Proteomes" id="UP000751190">
    <property type="component" value="Unassembled WGS sequence"/>
</dbReference>
<accession>A0A8J5XWM4</accession>
<dbReference type="GO" id="GO:0007010">
    <property type="term" value="P:cytoskeleton organization"/>
    <property type="evidence" value="ECO:0007669"/>
    <property type="project" value="TreeGrafter"/>
</dbReference>
<dbReference type="SMART" id="SM00333">
    <property type="entry name" value="TUDOR"/>
    <property type="match status" value="1"/>
</dbReference>
<feature type="compositionally biased region" description="Low complexity" evidence="5">
    <location>
        <begin position="1760"/>
        <end position="1770"/>
    </location>
</feature>
<dbReference type="PANTHER" id="PTHR16266">
    <property type="entry name" value="WD REPEAT DOMAIN 9"/>
    <property type="match status" value="1"/>
</dbReference>